<protein>
    <submittedName>
        <fullName evidence="3">DUF3828 domain-containing protein</fullName>
    </submittedName>
</protein>
<dbReference type="Proteomes" id="UP000807555">
    <property type="component" value="Unassembled WGS sequence"/>
</dbReference>
<dbReference type="AlphaFoldDB" id="A0AAQ0V8C4"/>
<name>A0AAQ0V8C4_CITKO</name>
<evidence type="ECO:0000259" key="1">
    <source>
        <dbReference type="Pfam" id="PF12883"/>
    </source>
</evidence>
<comment type="caution">
    <text evidence="3">The sequence shown here is derived from an EMBL/GenBank/DDBJ whole genome shotgun (WGS) entry which is preliminary data.</text>
</comment>
<dbReference type="Pfam" id="PF12883">
    <property type="entry name" value="DUF3828"/>
    <property type="match status" value="1"/>
</dbReference>
<evidence type="ECO:0000313" key="4">
    <source>
        <dbReference type="Proteomes" id="UP000282299"/>
    </source>
</evidence>
<dbReference type="Proteomes" id="UP000282299">
    <property type="component" value="Unassembled WGS sequence"/>
</dbReference>
<dbReference type="EMBL" id="JADVNV010000001">
    <property type="protein sequence ID" value="MBJ9867061.1"/>
    <property type="molecule type" value="Genomic_DNA"/>
</dbReference>
<evidence type="ECO:0000313" key="2">
    <source>
        <dbReference type="EMBL" id="MBJ9867061.1"/>
    </source>
</evidence>
<evidence type="ECO:0000313" key="3">
    <source>
        <dbReference type="EMBL" id="RSC18175.1"/>
    </source>
</evidence>
<gene>
    <name evidence="3" type="ORF">EGS84_15160</name>
    <name evidence="2" type="ORF">I5687_03740</name>
</gene>
<proteinExistence type="predicted"/>
<dbReference type="Gene3D" id="3.10.450.50">
    <property type="match status" value="1"/>
</dbReference>
<organism evidence="3 4">
    <name type="scientific">Citrobacter koseri</name>
    <name type="common">Citrobacter diversus</name>
    <dbReference type="NCBI Taxonomy" id="545"/>
    <lineage>
        <taxon>Bacteria</taxon>
        <taxon>Pseudomonadati</taxon>
        <taxon>Pseudomonadota</taxon>
        <taxon>Gammaproteobacteria</taxon>
        <taxon>Enterobacterales</taxon>
        <taxon>Enterobacteriaceae</taxon>
        <taxon>Citrobacter</taxon>
    </lineage>
</organism>
<reference evidence="4" key="1">
    <citation type="submission" date="2018-10" db="EMBL/GenBank/DDBJ databases">
        <title>FDA dAtabase for Regulatory Grade micrObial Sequences (FDA-ARGOS): Supporting development and validation of Infectious Disease Dx tests.</title>
        <authorList>
            <person name="Goldberg B."/>
            <person name="Campos J."/>
            <person name="Tallon L."/>
            <person name="Sadzewicz L."/>
            <person name="Zhao X."/>
            <person name="Vavikolanu K."/>
            <person name="Mehta A."/>
            <person name="Aluvathingal J."/>
            <person name="Nadendla S."/>
            <person name="Geyer C."/>
            <person name="Nandy P."/>
            <person name="Yan Y."/>
            <person name="Sichtig H."/>
        </authorList>
    </citation>
    <scope>NUCLEOTIDE SEQUENCE [LARGE SCALE GENOMIC DNA]</scope>
    <source>
        <strain evidence="4">FDAARGOS_526</strain>
    </source>
</reference>
<dbReference type="EMBL" id="RKIT01000002">
    <property type="protein sequence ID" value="RSC18175.1"/>
    <property type="molecule type" value="Genomic_DNA"/>
</dbReference>
<sequence length="186" mass="20118">MMGVGPGIQITSSTACTLDLHGVKQSQLINFTGVTDMKHSILAGLLISSSAFAALSPGGPEATALTFNRWYISQLIQEKNPLADYEGLQPYVTANTIAALKASNTADPDSEDVSDSDMFIKAQDFDDDWQQIEIVSSDLDPVCTQVYVSFGAEQKHTVIDCMVKENGTWKVQSVAGQKILRNVSLK</sequence>
<dbReference type="InterPro" id="IPR024289">
    <property type="entry name" value="DUF3828"/>
</dbReference>
<feature type="domain" description="DUF3828" evidence="1">
    <location>
        <begin position="61"/>
        <end position="175"/>
    </location>
</feature>
<reference evidence="2" key="3">
    <citation type="submission" date="2020-11" db="EMBL/GenBank/DDBJ databases">
        <title>Enhanced detection system for hospital associated transmission using whole genome sequencing surveillance.</title>
        <authorList>
            <person name="Harrison L.H."/>
            <person name="Van Tyne D."/>
            <person name="Marsh J.W."/>
            <person name="Griffith M.P."/>
            <person name="Snyder D.J."/>
            <person name="Cooper V.S."/>
            <person name="Mustapha M."/>
        </authorList>
    </citation>
    <scope>NUCLEOTIDE SEQUENCE</scope>
    <source>
        <strain evidence="2">CB00014</strain>
    </source>
</reference>
<reference evidence="3" key="2">
    <citation type="submission" date="2018-10" db="EMBL/GenBank/DDBJ databases">
        <title>FDA dAtabase for Regulatory Grade micrObial Sequences (FDA-ARGOS): Supporting development and validation of Infectious Disease Dx tests.</title>
        <authorList>
            <person name="Campos J."/>
            <person name="Goldberg B."/>
            <person name="Tallon L.J."/>
            <person name="Sadzewicz L."/>
            <person name="Zhao X."/>
            <person name="Vavikolanu K."/>
            <person name="Mehta A."/>
            <person name="Aluvathingal J."/>
            <person name="Nadendla S."/>
            <person name="Geyer C."/>
            <person name="Nandy P."/>
            <person name="Yan Y."/>
            <person name="Sichtig H."/>
        </authorList>
    </citation>
    <scope>NUCLEOTIDE SEQUENCE</scope>
    <source>
        <strain evidence="3">FDAARGOS_526</strain>
    </source>
</reference>
<accession>A0AAQ0V8C4</accession>